<name>A0A4U5PF80_STECR</name>
<evidence type="ECO:0000256" key="2">
    <source>
        <dbReference type="SAM" id="Phobius"/>
    </source>
</evidence>
<feature type="transmembrane region" description="Helical" evidence="2">
    <location>
        <begin position="112"/>
        <end position="133"/>
    </location>
</feature>
<gene>
    <name evidence="3" type="ORF">L596_009330</name>
</gene>
<dbReference type="Proteomes" id="UP000298663">
    <property type="component" value="Unassembled WGS sequence"/>
</dbReference>
<dbReference type="EMBL" id="AZBU02000002">
    <property type="protein sequence ID" value="TKR95118.1"/>
    <property type="molecule type" value="Genomic_DNA"/>
</dbReference>
<proteinExistence type="predicted"/>
<evidence type="ECO:0000313" key="3">
    <source>
        <dbReference type="EMBL" id="TKR95118.1"/>
    </source>
</evidence>
<feature type="transmembrane region" description="Helical" evidence="2">
    <location>
        <begin position="153"/>
        <end position="171"/>
    </location>
</feature>
<dbReference type="SUPFAM" id="SSF81321">
    <property type="entry name" value="Family A G protein-coupled receptor-like"/>
    <property type="match status" value="1"/>
</dbReference>
<feature type="transmembrane region" description="Helical" evidence="2">
    <location>
        <begin position="332"/>
        <end position="352"/>
    </location>
</feature>
<evidence type="ECO:0000256" key="1">
    <source>
        <dbReference type="SAM" id="MobiDB-lite"/>
    </source>
</evidence>
<keyword evidence="2" id="KW-0472">Membrane</keyword>
<feature type="transmembrane region" description="Helical" evidence="2">
    <location>
        <begin position="246"/>
        <end position="271"/>
    </location>
</feature>
<keyword evidence="2" id="KW-1133">Transmembrane helix</keyword>
<feature type="transmembrane region" description="Helical" evidence="2">
    <location>
        <begin position="192"/>
        <end position="212"/>
    </location>
</feature>
<reference evidence="3 4" key="1">
    <citation type="journal article" date="2015" name="Genome Biol.">
        <title>Comparative genomics of Steinernema reveals deeply conserved gene regulatory networks.</title>
        <authorList>
            <person name="Dillman A.R."/>
            <person name="Macchietto M."/>
            <person name="Porter C.F."/>
            <person name="Rogers A."/>
            <person name="Williams B."/>
            <person name="Antoshechkin I."/>
            <person name="Lee M.M."/>
            <person name="Goodwin Z."/>
            <person name="Lu X."/>
            <person name="Lewis E.E."/>
            <person name="Goodrich-Blair H."/>
            <person name="Stock S.P."/>
            <person name="Adams B.J."/>
            <person name="Sternberg P.W."/>
            <person name="Mortazavi A."/>
        </authorList>
    </citation>
    <scope>NUCLEOTIDE SEQUENCE [LARGE SCALE GENOMIC DNA]</scope>
    <source>
        <strain evidence="3 4">ALL</strain>
    </source>
</reference>
<dbReference type="InterPro" id="IPR019422">
    <property type="entry name" value="7TM_GPCR_serpentine_rcpt_Srh"/>
</dbReference>
<sequence length="463" mass="52375">MDNDPVDAFSKQDGSSYGRLGSVEDDDRHGEELYWDTSSVGNVDGRLEEGEPSAAIPIESMEDDRVKNFFQTAIYVTDATSIPVKLFSMYIIVFHTPEDLRHASLFLLNESFWNLVANLLLCFGNLTLMMPSQCFKFEGFASTFINAEFGGHLYFKLVNLSAVQCGCAIFLSFQFRYAAICHAFRIKKISNVWGYAYCLCLHVLFSLFYVLIANQWEIDISDYPIQSEISGMTNLYCYNPEPKNKLIYVLGLCLIFAVVGGIIVHAVFFSFRQMKRNKEIICEETIEAQKTVLLNLLILSSVPIFLGIVPIIIGEVFVYFRYLPNAQLALEILGIIKINHGTVYGIVILYIFKDYRRAVKCMFIRLTAKIRIKSTTAVFGTIGSAYYPYCLKEAASSLSSPLPDEFVAEINVIRVYCFEILPVVLPATSKAMPVAHIARRFDKPQLQIYRIPPLNGDSRLEIS</sequence>
<keyword evidence="2" id="KW-0812">Transmembrane</keyword>
<protein>
    <recommendedName>
        <fullName evidence="5">G-protein coupled receptors family 1 profile domain-containing protein</fullName>
    </recommendedName>
</protein>
<feature type="transmembrane region" description="Helical" evidence="2">
    <location>
        <begin position="292"/>
        <end position="320"/>
    </location>
</feature>
<reference evidence="3 4" key="2">
    <citation type="journal article" date="2019" name="G3 (Bethesda)">
        <title>Hybrid Assembly of the Genome of the Entomopathogenic Nematode Steinernema carpocapsae Identifies the X-Chromosome.</title>
        <authorList>
            <person name="Serra L."/>
            <person name="Macchietto M."/>
            <person name="Macias-Munoz A."/>
            <person name="McGill C.J."/>
            <person name="Rodriguez I.M."/>
            <person name="Rodriguez B."/>
            <person name="Murad R."/>
            <person name="Mortazavi A."/>
        </authorList>
    </citation>
    <scope>NUCLEOTIDE SEQUENCE [LARGE SCALE GENOMIC DNA]</scope>
    <source>
        <strain evidence="3 4">ALL</strain>
    </source>
</reference>
<keyword evidence="4" id="KW-1185">Reference proteome</keyword>
<organism evidence="3 4">
    <name type="scientific">Steinernema carpocapsae</name>
    <name type="common">Entomopathogenic nematode</name>
    <dbReference type="NCBI Taxonomy" id="34508"/>
    <lineage>
        <taxon>Eukaryota</taxon>
        <taxon>Metazoa</taxon>
        <taxon>Ecdysozoa</taxon>
        <taxon>Nematoda</taxon>
        <taxon>Chromadorea</taxon>
        <taxon>Rhabditida</taxon>
        <taxon>Tylenchina</taxon>
        <taxon>Panagrolaimomorpha</taxon>
        <taxon>Strongyloidoidea</taxon>
        <taxon>Steinernematidae</taxon>
        <taxon>Steinernema</taxon>
    </lineage>
</organism>
<evidence type="ECO:0000313" key="4">
    <source>
        <dbReference type="Proteomes" id="UP000298663"/>
    </source>
</evidence>
<dbReference type="Pfam" id="PF10318">
    <property type="entry name" value="7TM_GPCR_Srh"/>
    <property type="match status" value="1"/>
</dbReference>
<evidence type="ECO:0008006" key="5">
    <source>
        <dbReference type="Google" id="ProtNLM"/>
    </source>
</evidence>
<comment type="caution">
    <text evidence="3">The sequence shown here is derived from an EMBL/GenBank/DDBJ whole genome shotgun (WGS) entry which is preliminary data.</text>
</comment>
<feature type="region of interest" description="Disordered" evidence="1">
    <location>
        <begin position="1"/>
        <end position="25"/>
    </location>
</feature>
<dbReference type="AlphaFoldDB" id="A0A4U5PF80"/>
<accession>A0A4U5PF80</accession>